<comment type="similarity">
    <text evidence="1">Belongs to the glycosyltransferase 2 family.</text>
</comment>
<feature type="domain" description="Glycosyltransferase 2-like" evidence="4">
    <location>
        <begin position="7"/>
        <end position="106"/>
    </location>
</feature>
<dbReference type="InterPro" id="IPR029044">
    <property type="entry name" value="Nucleotide-diphossugar_trans"/>
</dbReference>
<dbReference type="SUPFAM" id="SSF53448">
    <property type="entry name" value="Nucleotide-diphospho-sugar transferases"/>
    <property type="match status" value="1"/>
</dbReference>
<dbReference type="CDD" id="cd00761">
    <property type="entry name" value="Glyco_tranf_GTA_type"/>
    <property type="match status" value="1"/>
</dbReference>
<dbReference type="InterPro" id="IPR027791">
    <property type="entry name" value="Galactosyl_T_C"/>
</dbReference>
<dbReference type="PANTHER" id="PTHR43179">
    <property type="entry name" value="RHAMNOSYLTRANSFERASE WBBL"/>
    <property type="match status" value="1"/>
</dbReference>
<dbReference type="GO" id="GO:0016757">
    <property type="term" value="F:glycosyltransferase activity"/>
    <property type="evidence" value="ECO:0007669"/>
    <property type="project" value="UniProtKB-KW"/>
</dbReference>
<name>A0A1N6NVZ5_AQUAC</name>
<evidence type="ECO:0008006" key="8">
    <source>
        <dbReference type="Google" id="ProtNLM"/>
    </source>
</evidence>
<accession>A0A1N6NVZ5</accession>
<evidence type="ECO:0000313" key="7">
    <source>
        <dbReference type="Proteomes" id="UP000185841"/>
    </source>
</evidence>
<evidence type="ECO:0000259" key="4">
    <source>
        <dbReference type="Pfam" id="PF00535"/>
    </source>
</evidence>
<proteinExistence type="inferred from homology"/>
<evidence type="ECO:0000256" key="2">
    <source>
        <dbReference type="ARBA" id="ARBA00022676"/>
    </source>
</evidence>
<keyword evidence="2" id="KW-0328">Glycosyltransferase</keyword>
<dbReference type="PANTHER" id="PTHR43179:SF12">
    <property type="entry name" value="GALACTOFURANOSYLTRANSFERASE GLFT2"/>
    <property type="match status" value="1"/>
</dbReference>
<feature type="domain" description="Galactosyltransferase C-terminal" evidence="5">
    <location>
        <begin position="125"/>
        <end position="169"/>
    </location>
</feature>
<evidence type="ECO:0000256" key="3">
    <source>
        <dbReference type="ARBA" id="ARBA00022679"/>
    </source>
</evidence>
<dbReference type="RefSeq" id="WP_076423929.1">
    <property type="nucleotide sequence ID" value="NZ_FTMP01000001.1"/>
</dbReference>
<gene>
    <name evidence="6" type="ORF">SAMN05878282_101583</name>
</gene>
<evidence type="ECO:0000256" key="1">
    <source>
        <dbReference type="ARBA" id="ARBA00006739"/>
    </source>
</evidence>
<keyword evidence="3" id="KW-0808">Transferase</keyword>
<dbReference type="Pfam" id="PF02709">
    <property type="entry name" value="Glyco_transf_7C"/>
    <property type="match status" value="1"/>
</dbReference>
<dbReference type="EMBL" id="FTMP01000001">
    <property type="protein sequence ID" value="SIP96285.1"/>
    <property type="molecule type" value="Genomic_DNA"/>
</dbReference>
<dbReference type="AlphaFoldDB" id="A0A1N6NVZ5"/>
<reference evidence="6 7" key="1">
    <citation type="submission" date="2017-01" db="EMBL/GenBank/DDBJ databases">
        <authorList>
            <person name="Mah S.A."/>
            <person name="Swanson W.J."/>
            <person name="Moy G.W."/>
            <person name="Vacquier V.D."/>
        </authorList>
    </citation>
    <scope>NUCLEOTIDE SEQUENCE [LARGE SCALE GENOMIC DNA]</scope>
    <source>
        <strain evidence="6 7">RU36E</strain>
    </source>
</reference>
<organism evidence="6 7">
    <name type="scientific">Aquipseudomonas alcaligenes</name>
    <name type="common">Pseudomonas alcaligenes</name>
    <dbReference type="NCBI Taxonomy" id="43263"/>
    <lineage>
        <taxon>Bacteria</taxon>
        <taxon>Pseudomonadati</taxon>
        <taxon>Pseudomonadota</taxon>
        <taxon>Gammaproteobacteria</taxon>
        <taxon>Pseudomonadales</taxon>
        <taxon>Pseudomonadaceae</taxon>
        <taxon>Aquipseudomonas</taxon>
    </lineage>
</organism>
<sequence>MPQVAFVTTCKGRLHHVQQTLPSLVAQGPAEIILVDYGCPDNTGDWVEQHFPGVKVVRVQDDPGFCLPRARNIGAAHSYAPWICFIDADIQISEGWLGWLEQNLQDGCFYQAEPVDGVRNPETFGTVVCPRAAFEAIEGYDEVFRGWGGEDDDLYARLTHCGGVRASHYPAHFVAAITHADDERTTFHAIKSVEVQCLINACYIKVKNELRNYGIRDIPFETRRQLLNCIGDNFKHHKLQPSTFTIRLQARDLVTQDGQRVNLQLEIAKRRRNGFFGARKTTISILPSRNIHP</sequence>
<dbReference type="Gene3D" id="3.90.550.10">
    <property type="entry name" value="Spore Coat Polysaccharide Biosynthesis Protein SpsA, Chain A"/>
    <property type="match status" value="1"/>
</dbReference>
<dbReference type="Proteomes" id="UP000185841">
    <property type="component" value="Unassembled WGS sequence"/>
</dbReference>
<evidence type="ECO:0000313" key="6">
    <source>
        <dbReference type="EMBL" id="SIP96285.1"/>
    </source>
</evidence>
<evidence type="ECO:0000259" key="5">
    <source>
        <dbReference type="Pfam" id="PF02709"/>
    </source>
</evidence>
<dbReference type="InterPro" id="IPR001173">
    <property type="entry name" value="Glyco_trans_2-like"/>
</dbReference>
<protein>
    <recommendedName>
        <fullName evidence="8">Glycosyltransferase</fullName>
    </recommendedName>
</protein>
<dbReference type="Pfam" id="PF00535">
    <property type="entry name" value="Glycos_transf_2"/>
    <property type="match status" value="1"/>
</dbReference>